<evidence type="ECO:0000256" key="6">
    <source>
        <dbReference type="ARBA" id="ARBA00022741"/>
    </source>
</evidence>
<evidence type="ECO:0000256" key="8">
    <source>
        <dbReference type="ARBA" id="ARBA00022840"/>
    </source>
</evidence>
<keyword evidence="9 11" id="KW-0057">Aromatic amino acid biosynthesis</keyword>
<comment type="catalytic activity">
    <reaction evidence="10 11">
        <text>shikimate + ATP = 3-phosphoshikimate + ADP + H(+)</text>
        <dbReference type="Rhea" id="RHEA:13121"/>
        <dbReference type="ChEBI" id="CHEBI:15378"/>
        <dbReference type="ChEBI" id="CHEBI:30616"/>
        <dbReference type="ChEBI" id="CHEBI:36208"/>
        <dbReference type="ChEBI" id="CHEBI:145989"/>
        <dbReference type="ChEBI" id="CHEBI:456216"/>
        <dbReference type="EC" id="2.7.1.71"/>
    </reaction>
</comment>
<dbReference type="PRINTS" id="PR01100">
    <property type="entry name" value="SHIKIMTKNASE"/>
</dbReference>
<dbReference type="PANTHER" id="PTHR21087:SF16">
    <property type="entry name" value="SHIKIMATE KINASE 1, CHLOROPLASTIC"/>
    <property type="match status" value="1"/>
</dbReference>
<dbReference type="EMBL" id="VNJI01000049">
    <property type="protein sequence ID" value="TVY06755.1"/>
    <property type="molecule type" value="Genomic_DNA"/>
</dbReference>
<proteinExistence type="inferred from homology"/>
<name>A0A559K3N9_9BACL</name>
<dbReference type="PANTHER" id="PTHR21087">
    <property type="entry name" value="SHIKIMATE KINASE"/>
    <property type="match status" value="1"/>
</dbReference>
<comment type="caution">
    <text evidence="12">The sequence shown here is derived from an EMBL/GenBank/DDBJ whole genome shotgun (WGS) entry which is preliminary data.</text>
</comment>
<dbReference type="AlphaFoldDB" id="A0A559K3N9"/>
<dbReference type="Proteomes" id="UP000317036">
    <property type="component" value="Unassembled WGS sequence"/>
</dbReference>
<dbReference type="GO" id="GO:0009073">
    <property type="term" value="P:aromatic amino acid family biosynthetic process"/>
    <property type="evidence" value="ECO:0007669"/>
    <property type="project" value="UniProtKB-KW"/>
</dbReference>
<keyword evidence="11" id="KW-0963">Cytoplasm</keyword>
<dbReference type="InterPro" id="IPR027417">
    <property type="entry name" value="P-loop_NTPase"/>
</dbReference>
<keyword evidence="5 11" id="KW-0808">Transferase</keyword>
<dbReference type="OrthoDB" id="9800332at2"/>
<feature type="binding site" evidence="11">
    <location>
        <position position="137"/>
    </location>
    <ligand>
        <name>substrate</name>
    </ligand>
</feature>
<comment type="similarity">
    <text evidence="2 11">Belongs to the shikimate kinase family.</text>
</comment>
<keyword evidence="6 11" id="KW-0547">Nucleotide-binding</keyword>
<organism evidence="12 13">
    <name type="scientific">Paenibacillus cremeus</name>
    <dbReference type="NCBI Taxonomy" id="2163881"/>
    <lineage>
        <taxon>Bacteria</taxon>
        <taxon>Bacillati</taxon>
        <taxon>Bacillota</taxon>
        <taxon>Bacilli</taxon>
        <taxon>Bacillales</taxon>
        <taxon>Paenibacillaceae</taxon>
        <taxon>Paenibacillus</taxon>
    </lineage>
</organism>
<evidence type="ECO:0000256" key="7">
    <source>
        <dbReference type="ARBA" id="ARBA00022777"/>
    </source>
</evidence>
<dbReference type="UniPathway" id="UPA00053">
    <property type="reaction ID" value="UER00088"/>
</dbReference>
<keyword evidence="7 11" id="KW-0418">Kinase</keyword>
<evidence type="ECO:0000256" key="9">
    <source>
        <dbReference type="ARBA" id="ARBA00023141"/>
    </source>
</evidence>
<feature type="binding site" evidence="11">
    <location>
        <position position="81"/>
    </location>
    <ligand>
        <name>substrate</name>
    </ligand>
</feature>
<evidence type="ECO:0000256" key="11">
    <source>
        <dbReference type="HAMAP-Rule" id="MF_00109"/>
    </source>
</evidence>
<dbReference type="InterPro" id="IPR000623">
    <property type="entry name" value="Shikimate_kinase/TSH1"/>
</dbReference>
<dbReference type="Pfam" id="PF01202">
    <property type="entry name" value="SKI"/>
    <property type="match status" value="1"/>
</dbReference>
<dbReference type="CDD" id="cd00464">
    <property type="entry name" value="SK"/>
    <property type="match status" value="1"/>
</dbReference>
<dbReference type="GO" id="GO:0004765">
    <property type="term" value="F:shikimate kinase activity"/>
    <property type="evidence" value="ECO:0007669"/>
    <property type="project" value="UniProtKB-UniRule"/>
</dbReference>
<gene>
    <name evidence="11" type="primary">aroK</name>
    <name evidence="12" type="ORF">FPZ49_27760</name>
</gene>
<evidence type="ECO:0000256" key="1">
    <source>
        <dbReference type="ARBA" id="ARBA00004842"/>
    </source>
</evidence>
<evidence type="ECO:0000256" key="10">
    <source>
        <dbReference type="ARBA" id="ARBA00048567"/>
    </source>
</evidence>
<feature type="binding site" evidence="11">
    <location>
        <begin position="13"/>
        <end position="18"/>
    </location>
    <ligand>
        <name>ATP</name>
        <dbReference type="ChEBI" id="CHEBI:30616"/>
    </ligand>
</feature>
<feature type="binding site" evidence="11">
    <location>
        <position position="119"/>
    </location>
    <ligand>
        <name>ATP</name>
        <dbReference type="ChEBI" id="CHEBI:30616"/>
    </ligand>
</feature>
<dbReference type="InterPro" id="IPR031322">
    <property type="entry name" value="Shikimate/glucono_kinase"/>
</dbReference>
<dbReference type="EC" id="2.7.1.71" evidence="3 11"/>
<reference evidence="12 13" key="1">
    <citation type="submission" date="2019-07" db="EMBL/GenBank/DDBJ databases">
        <authorList>
            <person name="Kim J."/>
        </authorList>
    </citation>
    <scope>NUCLEOTIDE SEQUENCE [LARGE SCALE GENOMIC DNA]</scope>
    <source>
        <strain evidence="12 13">JC52</strain>
    </source>
</reference>
<comment type="function">
    <text evidence="11">Catalyzes the specific phosphorylation of the 3-hydroxyl group of shikimic acid using ATP as a cosubstrate.</text>
</comment>
<keyword evidence="11" id="KW-0460">Magnesium</keyword>
<evidence type="ECO:0000256" key="3">
    <source>
        <dbReference type="ARBA" id="ARBA00012154"/>
    </source>
</evidence>
<comment type="subunit">
    <text evidence="11">Monomer.</text>
</comment>
<dbReference type="GO" id="GO:0000287">
    <property type="term" value="F:magnesium ion binding"/>
    <property type="evidence" value="ECO:0007669"/>
    <property type="project" value="UniProtKB-UniRule"/>
</dbReference>
<dbReference type="GO" id="GO:0005524">
    <property type="term" value="F:ATP binding"/>
    <property type="evidence" value="ECO:0007669"/>
    <property type="project" value="UniProtKB-UniRule"/>
</dbReference>
<dbReference type="SUPFAM" id="SSF52540">
    <property type="entry name" value="P-loop containing nucleoside triphosphate hydrolases"/>
    <property type="match status" value="1"/>
</dbReference>
<accession>A0A559K3N9</accession>
<comment type="subcellular location">
    <subcellularLocation>
        <location evidence="11">Cytoplasm</location>
    </subcellularLocation>
</comment>
<dbReference type="InterPro" id="IPR023000">
    <property type="entry name" value="Shikimate_kinase_CS"/>
</dbReference>
<evidence type="ECO:0000256" key="2">
    <source>
        <dbReference type="ARBA" id="ARBA00006997"/>
    </source>
</evidence>
<comment type="pathway">
    <text evidence="1 11">Metabolic intermediate biosynthesis; chorismate biosynthesis; chorismate from D-erythrose 4-phosphate and phosphoenolpyruvate: step 5/7.</text>
</comment>
<dbReference type="GO" id="GO:0009423">
    <property type="term" value="P:chorismate biosynthetic process"/>
    <property type="evidence" value="ECO:0007669"/>
    <property type="project" value="UniProtKB-UniRule"/>
</dbReference>
<feature type="binding site" evidence="11">
    <location>
        <position position="59"/>
    </location>
    <ligand>
        <name>substrate</name>
    </ligand>
</feature>
<keyword evidence="8 11" id="KW-0067">ATP-binding</keyword>
<dbReference type="RefSeq" id="WP_144853283.1">
    <property type="nucleotide sequence ID" value="NZ_VNJI01000049.1"/>
</dbReference>
<dbReference type="GO" id="GO:0008652">
    <property type="term" value="P:amino acid biosynthetic process"/>
    <property type="evidence" value="ECO:0007669"/>
    <property type="project" value="UniProtKB-KW"/>
</dbReference>
<keyword evidence="4 11" id="KW-0028">Amino-acid biosynthesis</keyword>
<evidence type="ECO:0000313" key="13">
    <source>
        <dbReference type="Proteomes" id="UP000317036"/>
    </source>
</evidence>
<keyword evidence="13" id="KW-1185">Reference proteome</keyword>
<dbReference type="HAMAP" id="MF_00109">
    <property type="entry name" value="Shikimate_kinase"/>
    <property type="match status" value="1"/>
</dbReference>
<comment type="cofactor">
    <cofactor evidence="11">
        <name>Mg(2+)</name>
        <dbReference type="ChEBI" id="CHEBI:18420"/>
    </cofactor>
    <text evidence="11">Binds 1 Mg(2+) ion per subunit.</text>
</comment>
<keyword evidence="11" id="KW-0479">Metal-binding</keyword>
<dbReference type="PROSITE" id="PS01128">
    <property type="entry name" value="SHIKIMATE_KINASE"/>
    <property type="match status" value="1"/>
</dbReference>
<dbReference type="Gene3D" id="3.40.50.300">
    <property type="entry name" value="P-loop containing nucleotide triphosphate hydrolases"/>
    <property type="match status" value="1"/>
</dbReference>
<feature type="binding site" evidence="11">
    <location>
        <position position="17"/>
    </location>
    <ligand>
        <name>Mg(2+)</name>
        <dbReference type="ChEBI" id="CHEBI:18420"/>
    </ligand>
</feature>
<sequence>MKYRNLVLVGLMGTGKSSVGQALAEKLKWRFVDTDAAIEAGEGTSISSIFAERGEPAFRAIESKTIESAMRGVDQVVATGGGAVLAEQNRSWMKEGGLVVALTASADTIIERVSKDTNRPLVQGNVAERVHKIMAERKHAYDFADLMIDTTGLPVQAIVEQIEARLMAGKA</sequence>
<evidence type="ECO:0000256" key="4">
    <source>
        <dbReference type="ARBA" id="ARBA00022605"/>
    </source>
</evidence>
<evidence type="ECO:0000313" key="12">
    <source>
        <dbReference type="EMBL" id="TVY06755.1"/>
    </source>
</evidence>
<feature type="binding site" evidence="11">
    <location>
        <position position="35"/>
    </location>
    <ligand>
        <name>substrate</name>
    </ligand>
</feature>
<evidence type="ECO:0000256" key="5">
    <source>
        <dbReference type="ARBA" id="ARBA00022679"/>
    </source>
</evidence>
<comment type="caution">
    <text evidence="11">Lacks conserved residue(s) required for the propagation of feature annotation.</text>
</comment>
<dbReference type="GO" id="GO:0005829">
    <property type="term" value="C:cytosol"/>
    <property type="evidence" value="ECO:0007669"/>
    <property type="project" value="TreeGrafter"/>
</dbReference>
<protein>
    <recommendedName>
        <fullName evidence="3 11">Shikimate kinase</fullName>
        <shortName evidence="11">SK</shortName>
        <ecNumber evidence="3 11">2.7.1.71</ecNumber>
    </recommendedName>
</protein>